<dbReference type="STRING" id="1921510.BSL82_09765"/>
<dbReference type="PANTHER" id="PTHR13090">
    <property type="entry name" value="ARGININE-HYDROXYLASE NDUFAF5, MITOCHONDRIAL"/>
    <property type="match status" value="1"/>
</dbReference>
<proteinExistence type="predicted"/>
<dbReference type="OrthoDB" id="9793723at2"/>
<keyword evidence="1 4" id="KW-0489">Methyltransferase</keyword>
<sequence length="285" mass="29916">MDIAEPFDRRLRRLRRDRAAPRFREHAFLRDHMVEELLARLATVNRRFSRALDLGAADGALGVRLPVESVVSADAGFRFASGTGGVQCDEDRLPFADGSFDLVVSAGALHLVNDLPGALALIRRVLKPDGLFLAAFAGGASLTRTRAALLAGDIAATDGAAPRIAPMVDVRAAGDLLGRAGFALPVVDVEAVPIRYSGLLPLLRDIRGAGDAGAPGARTPLGRHAVAAAAAAFDAEADADGRIAEVMEIIYLTAWSPSPDQPKPLRPGSGKVSLADVLRRPDAGI</sequence>
<dbReference type="InterPro" id="IPR050602">
    <property type="entry name" value="Malonyl-ACP_OMT"/>
</dbReference>
<dbReference type="CDD" id="cd02440">
    <property type="entry name" value="AdoMet_MTases"/>
    <property type="match status" value="1"/>
</dbReference>
<evidence type="ECO:0000313" key="5">
    <source>
        <dbReference type="Proteomes" id="UP000182063"/>
    </source>
</evidence>
<protein>
    <submittedName>
        <fullName evidence="4">SAM-dependent methyltransferase</fullName>
    </submittedName>
</protein>
<dbReference type="GO" id="GO:0032259">
    <property type="term" value="P:methylation"/>
    <property type="evidence" value="ECO:0007669"/>
    <property type="project" value="UniProtKB-KW"/>
</dbReference>
<keyword evidence="2 4" id="KW-0808">Transferase</keyword>
<dbReference type="Pfam" id="PF08241">
    <property type="entry name" value="Methyltransf_11"/>
    <property type="match status" value="1"/>
</dbReference>
<reference evidence="5" key="1">
    <citation type="submission" date="2016-11" db="EMBL/GenBank/DDBJ databases">
        <title>Complete Genome Sequence of alachlor-degrading Sphingomonas sp. strain JJ-A5.</title>
        <authorList>
            <person name="Lee H."/>
            <person name="Ka J.-O."/>
        </authorList>
    </citation>
    <scope>NUCLEOTIDE SEQUENCE [LARGE SCALE GENOMIC DNA]</scope>
    <source>
        <strain evidence="5">JJ-A5</strain>
    </source>
</reference>
<evidence type="ECO:0000313" key="4">
    <source>
        <dbReference type="EMBL" id="API59565.1"/>
    </source>
</evidence>
<dbReference type="Proteomes" id="UP000182063">
    <property type="component" value="Chromosome"/>
</dbReference>
<dbReference type="InterPro" id="IPR013216">
    <property type="entry name" value="Methyltransf_11"/>
</dbReference>
<dbReference type="PANTHER" id="PTHR13090:SF1">
    <property type="entry name" value="ARGININE-HYDROXYLASE NDUFAF5, MITOCHONDRIAL"/>
    <property type="match status" value="1"/>
</dbReference>
<organism evidence="4 5">
    <name type="scientific">Tardibacter chloracetimidivorans</name>
    <dbReference type="NCBI Taxonomy" id="1921510"/>
    <lineage>
        <taxon>Bacteria</taxon>
        <taxon>Pseudomonadati</taxon>
        <taxon>Pseudomonadota</taxon>
        <taxon>Alphaproteobacteria</taxon>
        <taxon>Sphingomonadales</taxon>
        <taxon>Sphingomonadaceae</taxon>
        <taxon>Tardibacter</taxon>
    </lineage>
</organism>
<dbReference type="RefSeq" id="WP_072597208.1">
    <property type="nucleotide sequence ID" value="NZ_CP018221.1"/>
</dbReference>
<accession>A0A1L3ZVC2</accession>
<dbReference type="EMBL" id="CP018221">
    <property type="protein sequence ID" value="API59565.1"/>
    <property type="molecule type" value="Genomic_DNA"/>
</dbReference>
<evidence type="ECO:0000256" key="1">
    <source>
        <dbReference type="ARBA" id="ARBA00022603"/>
    </source>
</evidence>
<dbReference type="Gene3D" id="3.40.50.150">
    <property type="entry name" value="Vaccinia Virus protein VP39"/>
    <property type="match status" value="1"/>
</dbReference>
<evidence type="ECO:0000256" key="2">
    <source>
        <dbReference type="ARBA" id="ARBA00022679"/>
    </source>
</evidence>
<dbReference type="SUPFAM" id="SSF53335">
    <property type="entry name" value="S-adenosyl-L-methionine-dependent methyltransferases"/>
    <property type="match status" value="1"/>
</dbReference>
<gene>
    <name evidence="4" type="ORF">BSL82_09765</name>
</gene>
<dbReference type="AlphaFoldDB" id="A0A1L3ZVC2"/>
<name>A0A1L3ZVC2_9SPHN</name>
<dbReference type="GO" id="GO:0008757">
    <property type="term" value="F:S-adenosylmethionine-dependent methyltransferase activity"/>
    <property type="evidence" value="ECO:0007669"/>
    <property type="project" value="InterPro"/>
</dbReference>
<keyword evidence="5" id="KW-1185">Reference proteome</keyword>
<feature type="domain" description="Methyltransferase type 11" evidence="3">
    <location>
        <begin position="86"/>
        <end position="133"/>
    </location>
</feature>
<dbReference type="InterPro" id="IPR029063">
    <property type="entry name" value="SAM-dependent_MTases_sf"/>
</dbReference>
<evidence type="ECO:0000259" key="3">
    <source>
        <dbReference type="Pfam" id="PF08241"/>
    </source>
</evidence>
<dbReference type="KEGG" id="sphj:BSL82_09765"/>